<proteinExistence type="inferred from homology"/>
<dbReference type="InterPro" id="IPR006703">
    <property type="entry name" value="G_AIG1"/>
</dbReference>
<evidence type="ECO:0000313" key="6">
    <source>
        <dbReference type="Proteomes" id="UP000507470"/>
    </source>
</evidence>
<evidence type="ECO:0000313" key="5">
    <source>
        <dbReference type="EMBL" id="CAC5391300.1"/>
    </source>
</evidence>
<evidence type="ECO:0000256" key="2">
    <source>
        <dbReference type="ARBA" id="ARBA00022741"/>
    </source>
</evidence>
<dbReference type="InterPro" id="IPR027417">
    <property type="entry name" value="P-loop_NTPase"/>
</dbReference>
<dbReference type="PANTHER" id="PTHR10903">
    <property type="entry name" value="GTPASE, IMAP FAMILY MEMBER-RELATED"/>
    <property type="match status" value="1"/>
</dbReference>
<dbReference type="Gene3D" id="3.40.50.300">
    <property type="entry name" value="P-loop containing nucleotide triphosphate hydrolases"/>
    <property type="match status" value="2"/>
</dbReference>
<comment type="similarity">
    <text evidence="1">Belongs to the TRAFAC class TrmE-Era-EngA-EngB-Septin-like GTPase superfamily. AIG1/Toc34/Toc159-like paraseptin GTPase family. IAN subfamily.</text>
</comment>
<dbReference type="OrthoDB" id="5985928at2759"/>
<keyword evidence="2" id="KW-0547">Nucleotide-binding</keyword>
<dbReference type="EMBL" id="CACVKT020004691">
    <property type="protein sequence ID" value="CAC5391300.1"/>
    <property type="molecule type" value="Genomic_DNA"/>
</dbReference>
<accession>A0A6J8C8I8</accession>
<dbReference type="AlphaFoldDB" id="A0A6J8C8I8"/>
<feature type="domain" description="AIG1-type G" evidence="4">
    <location>
        <begin position="155"/>
        <end position="226"/>
    </location>
</feature>
<keyword evidence="3" id="KW-0342">GTP-binding</keyword>
<gene>
    <name evidence="5" type="ORF">MCOR_26311</name>
</gene>
<organism evidence="5 6">
    <name type="scientific">Mytilus coruscus</name>
    <name type="common">Sea mussel</name>
    <dbReference type="NCBI Taxonomy" id="42192"/>
    <lineage>
        <taxon>Eukaryota</taxon>
        <taxon>Metazoa</taxon>
        <taxon>Spiralia</taxon>
        <taxon>Lophotrochozoa</taxon>
        <taxon>Mollusca</taxon>
        <taxon>Bivalvia</taxon>
        <taxon>Autobranchia</taxon>
        <taxon>Pteriomorphia</taxon>
        <taxon>Mytilida</taxon>
        <taxon>Mytiloidea</taxon>
        <taxon>Mytilidae</taxon>
        <taxon>Mytilinae</taxon>
        <taxon>Mytilus</taxon>
    </lineage>
</organism>
<protein>
    <recommendedName>
        <fullName evidence="4">AIG1-type G domain-containing protein</fullName>
    </recommendedName>
</protein>
<dbReference type="Pfam" id="PF04548">
    <property type="entry name" value="AIG1"/>
    <property type="match status" value="2"/>
</dbReference>
<evidence type="ECO:0000256" key="3">
    <source>
        <dbReference type="ARBA" id="ARBA00023134"/>
    </source>
</evidence>
<reference evidence="5 6" key="1">
    <citation type="submission" date="2020-06" db="EMBL/GenBank/DDBJ databases">
        <authorList>
            <person name="Li R."/>
            <person name="Bekaert M."/>
        </authorList>
    </citation>
    <scope>NUCLEOTIDE SEQUENCE [LARGE SCALE GENOMIC DNA]</scope>
    <source>
        <strain evidence="6">wild</strain>
    </source>
</reference>
<evidence type="ECO:0000256" key="1">
    <source>
        <dbReference type="ARBA" id="ARBA00008535"/>
    </source>
</evidence>
<dbReference type="Proteomes" id="UP000507470">
    <property type="component" value="Unassembled WGS sequence"/>
</dbReference>
<dbReference type="PANTHER" id="PTHR10903:SF184">
    <property type="entry name" value="GTP-BINDING PROTEIN A"/>
    <property type="match status" value="1"/>
</dbReference>
<dbReference type="PROSITE" id="PS51720">
    <property type="entry name" value="G_AIG1"/>
    <property type="match status" value="1"/>
</dbReference>
<dbReference type="SUPFAM" id="SSF52540">
    <property type="entry name" value="P-loop containing nucleoside triphosphate hydrolases"/>
    <property type="match status" value="1"/>
</dbReference>
<keyword evidence="6" id="KW-1185">Reference proteome</keyword>
<sequence length="226" mass="25954">MKQDVVKKETSKCMKILSPGPHVFLYVFRISRHSTEEEQTLVELEDVFGEDFCKYCIILFVADNPLKIENIEEFVETLPHFYRALVDKCSGRVFTGCAEEEYSENMFRQIIRFQKKIAQENPSYFSIEKFSKSKSIRDRVLIKPVKVMSIMSIFKDEIRIVLVGQTGKGKSSTGNTILNQEIFKAKLSVLSVTGKSSFGTRICEKKKLTVVDTPGILDTNRKEKEK</sequence>
<evidence type="ECO:0000259" key="4">
    <source>
        <dbReference type="PROSITE" id="PS51720"/>
    </source>
</evidence>
<name>A0A6J8C8I8_MYTCO</name>
<dbReference type="GO" id="GO:0005525">
    <property type="term" value="F:GTP binding"/>
    <property type="evidence" value="ECO:0007669"/>
    <property type="project" value="UniProtKB-KW"/>
</dbReference>
<dbReference type="InterPro" id="IPR045058">
    <property type="entry name" value="GIMA/IAN/Toc"/>
</dbReference>